<gene>
    <name evidence="1" type="ORF">BDR25DRAFT_354368</name>
</gene>
<protein>
    <submittedName>
        <fullName evidence="1">Uncharacterized protein</fullName>
    </submittedName>
</protein>
<evidence type="ECO:0000313" key="1">
    <source>
        <dbReference type="EMBL" id="KAF2471865.1"/>
    </source>
</evidence>
<dbReference type="EMBL" id="MU003504">
    <property type="protein sequence ID" value="KAF2471865.1"/>
    <property type="molecule type" value="Genomic_DNA"/>
</dbReference>
<sequence>MAKTRRMSWKRTIPSDENEIERERAANLRRLGLSVQSEHRISGLLSPLIPVTMMQTFDESADYYRECEKSQFRTALIHGEGPAVPTIISGCRRLLCRAPNGRPGFFVDPESGLALAYWFPLWMHSIIVDIPQTPGYYSCVPTGEEGDPDVRTGFENLACPIARGP</sequence>
<reference evidence="1" key="1">
    <citation type="journal article" date="2020" name="Stud. Mycol.">
        <title>101 Dothideomycetes genomes: a test case for predicting lifestyles and emergence of pathogens.</title>
        <authorList>
            <person name="Haridas S."/>
            <person name="Albert R."/>
            <person name="Binder M."/>
            <person name="Bloem J."/>
            <person name="Labutti K."/>
            <person name="Salamov A."/>
            <person name="Andreopoulos B."/>
            <person name="Baker S."/>
            <person name="Barry K."/>
            <person name="Bills G."/>
            <person name="Bluhm B."/>
            <person name="Cannon C."/>
            <person name="Castanera R."/>
            <person name="Culley D."/>
            <person name="Daum C."/>
            <person name="Ezra D."/>
            <person name="Gonzalez J."/>
            <person name="Henrissat B."/>
            <person name="Kuo A."/>
            <person name="Liang C."/>
            <person name="Lipzen A."/>
            <person name="Lutzoni F."/>
            <person name="Magnuson J."/>
            <person name="Mondo S."/>
            <person name="Nolan M."/>
            <person name="Ohm R."/>
            <person name="Pangilinan J."/>
            <person name="Park H.-J."/>
            <person name="Ramirez L."/>
            <person name="Alfaro M."/>
            <person name="Sun H."/>
            <person name="Tritt A."/>
            <person name="Yoshinaga Y."/>
            <person name="Zwiers L.-H."/>
            <person name="Turgeon B."/>
            <person name="Goodwin S."/>
            <person name="Spatafora J."/>
            <person name="Crous P."/>
            <person name="Grigoriev I."/>
        </authorList>
    </citation>
    <scope>NUCLEOTIDE SEQUENCE</scope>
    <source>
        <strain evidence="1">ATCC 200398</strain>
    </source>
</reference>
<comment type="caution">
    <text evidence="1">The sequence shown here is derived from an EMBL/GenBank/DDBJ whole genome shotgun (WGS) entry which is preliminary data.</text>
</comment>
<dbReference type="Proteomes" id="UP000799755">
    <property type="component" value="Unassembled WGS sequence"/>
</dbReference>
<evidence type="ECO:0000313" key="2">
    <source>
        <dbReference type="Proteomes" id="UP000799755"/>
    </source>
</evidence>
<proteinExistence type="predicted"/>
<name>A0ACB6QZ97_9PLEO</name>
<organism evidence="1 2">
    <name type="scientific">Lindgomyces ingoldianus</name>
    <dbReference type="NCBI Taxonomy" id="673940"/>
    <lineage>
        <taxon>Eukaryota</taxon>
        <taxon>Fungi</taxon>
        <taxon>Dikarya</taxon>
        <taxon>Ascomycota</taxon>
        <taxon>Pezizomycotina</taxon>
        <taxon>Dothideomycetes</taxon>
        <taxon>Pleosporomycetidae</taxon>
        <taxon>Pleosporales</taxon>
        <taxon>Lindgomycetaceae</taxon>
        <taxon>Lindgomyces</taxon>
    </lineage>
</organism>
<keyword evidence="2" id="KW-1185">Reference proteome</keyword>
<accession>A0ACB6QZ97</accession>